<evidence type="ECO:0000313" key="2">
    <source>
        <dbReference type="Proteomes" id="UP000248795"/>
    </source>
</evidence>
<evidence type="ECO:0000313" key="1">
    <source>
        <dbReference type="EMBL" id="PZF76689.1"/>
    </source>
</evidence>
<dbReference type="EMBL" id="QKVK01000005">
    <property type="protein sequence ID" value="PZF76689.1"/>
    <property type="molecule type" value="Genomic_DNA"/>
</dbReference>
<dbReference type="AlphaFoldDB" id="A0A2W2BKE7"/>
<proteinExistence type="predicted"/>
<dbReference type="SUPFAM" id="SSF53335">
    <property type="entry name" value="S-adenosyl-L-methionine-dependent methyltransferases"/>
    <property type="match status" value="1"/>
</dbReference>
<dbReference type="Proteomes" id="UP000248795">
    <property type="component" value="Unassembled WGS sequence"/>
</dbReference>
<sequence length="492" mass="54824">MAAAGGIGYLKDLVRRWTGRATTHAQRMAEADLAQHQGLAGRHFSLGSRPVLRWIKGNGRDDAVTRTAIAQATRLFGDKVDYCLCTHDIAPERARDILSWSLLPVEWWPIGPDDNPALADLLAAADCPPEHFGYWWKWFPERVRPGAPEWILDGDMVVTAKPPWFEHWLAGEDPLRVAQDDKEGPHIYGRYFELVDRKLALYSGIVSLPPGLRYMDTMSAILHQLPLDDGHDGRRDMCEQGVVAACFQRLGALPIPLNEFPFGRAVQPELDFGQSGDIGRAWAYHFGLSFRRDNPHFHRLTESGTLFSCPEPDAVMRANWLGNIGQWGIPGWSSAHPITRLILRHALAQPCREVLELGTSRGRLSAILAGSGFRVVTVDRVDRGARQNLAGLDVEVVVAEAVGFLAQARETHGLIVMDLHGNSPRDWARYAQPLMGRLKPGGTMLINNAVLDRIPEWREENGVQWFLSQLPKGWQARVDDSAIPGLAIVTRP</sequence>
<dbReference type="RefSeq" id="WP_111198926.1">
    <property type="nucleotide sequence ID" value="NZ_QKVK01000005.1"/>
</dbReference>
<dbReference type="Gene3D" id="3.40.50.150">
    <property type="entry name" value="Vaccinia Virus protein VP39"/>
    <property type="match status" value="1"/>
</dbReference>
<gene>
    <name evidence="1" type="ORF">DK847_12930</name>
</gene>
<organism evidence="1 2">
    <name type="scientific">Aestuariivirga litoralis</name>
    <dbReference type="NCBI Taxonomy" id="2650924"/>
    <lineage>
        <taxon>Bacteria</taxon>
        <taxon>Pseudomonadati</taxon>
        <taxon>Pseudomonadota</taxon>
        <taxon>Alphaproteobacteria</taxon>
        <taxon>Hyphomicrobiales</taxon>
        <taxon>Aestuariivirgaceae</taxon>
        <taxon>Aestuariivirga</taxon>
    </lineage>
</organism>
<keyword evidence="2" id="KW-1185">Reference proteome</keyword>
<protein>
    <submittedName>
        <fullName evidence="1">Uncharacterized protein</fullName>
    </submittedName>
</protein>
<name>A0A2W2BKE7_9HYPH</name>
<reference evidence="2" key="1">
    <citation type="submission" date="2018-06" db="EMBL/GenBank/DDBJ databases">
        <title>Aestuariibacter litoralis strain KCTC 52945T.</title>
        <authorList>
            <person name="Li X."/>
            <person name="Salam N."/>
            <person name="Li J.-L."/>
            <person name="Chen Y.-M."/>
            <person name="Yang Z.-W."/>
            <person name="Zhang L.-Y."/>
            <person name="Han M.-X."/>
            <person name="Xiao M."/>
            <person name="Li W.-J."/>
        </authorList>
    </citation>
    <scope>NUCLEOTIDE SEQUENCE [LARGE SCALE GENOMIC DNA]</scope>
    <source>
        <strain evidence="2">KCTC 52945</strain>
    </source>
</reference>
<dbReference type="InterPro" id="IPR029063">
    <property type="entry name" value="SAM-dependent_MTases_sf"/>
</dbReference>
<accession>A0A2W2BKE7</accession>
<comment type="caution">
    <text evidence="1">The sequence shown here is derived from an EMBL/GenBank/DDBJ whole genome shotgun (WGS) entry which is preliminary data.</text>
</comment>